<reference evidence="6 7" key="1">
    <citation type="journal article" date="2023" name="Arcadia Sci">
        <title>De novo assembly of a long-read Amblyomma americanum tick genome.</title>
        <authorList>
            <person name="Chou S."/>
            <person name="Poskanzer K.E."/>
            <person name="Rollins M."/>
            <person name="Thuy-Boun P.S."/>
        </authorList>
    </citation>
    <scope>NUCLEOTIDE SEQUENCE [LARGE SCALE GENOMIC DNA]</scope>
    <source>
        <strain evidence="6">F_SG_1</strain>
        <tissue evidence="6">Salivary glands</tissue>
    </source>
</reference>
<protein>
    <recommendedName>
        <fullName evidence="5">Helicase C-terminal domain-containing protein</fullName>
    </recommendedName>
</protein>
<dbReference type="AlphaFoldDB" id="A0AAQ4FEP7"/>
<evidence type="ECO:0000256" key="4">
    <source>
        <dbReference type="ARBA" id="ARBA00022840"/>
    </source>
</evidence>
<organism evidence="6 7">
    <name type="scientific">Amblyomma americanum</name>
    <name type="common">Lone star tick</name>
    <dbReference type="NCBI Taxonomy" id="6943"/>
    <lineage>
        <taxon>Eukaryota</taxon>
        <taxon>Metazoa</taxon>
        <taxon>Ecdysozoa</taxon>
        <taxon>Arthropoda</taxon>
        <taxon>Chelicerata</taxon>
        <taxon>Arachnida</taxon>
        <taxon>Acari</taxon>
        <taxon>Parasitiformes</taxon>
        <taxon>Ixodida</taxon>
        <taxon>Ixodoidea</taxon>
        <taxon>Ixodidae</taxon>
        <taxon>Amblyomminae</taxon>
        <taxon>Amblyomma</taxon>
    </lineage>
</organism>
<name>A0AAQ4FEP7_AMBAM</name>
<dbReference type="GO" id="GO:0016787">
    <property type="term" value="F:hydrolase activity"/>
    <property type="evidence" value="ECO:0007669"/>
    <property type="project" value="UniProtKB-KW"/>
</dbReference>
<dbReference type="GO" id="GO:0003724">
    <property type="term" value="F:RNA helicase activity"/>
    <property type="evidence" value="ECO:0007669"/>
    <property type="project" value="TreeGrafter"/>
</dbReference>
<keyword evidence="1" id="KW-0547">Nucleotide-binding</keyword>
<proteinExistence type="predicted"/>
<dbReference type="GO" id="GO:0003678">
    <property type="term" value="F:DNA helicase activity"/>
    <property type="evidence" value="ECO:0007669"/>
    <property type="project" value="TreeGrafter"/>
</dbReference>
<gene>
    <name evidence="6" type="ORF">V5799_008337</name>
</gene>
<dbReference type="GO" id="GO:0051880">
    <property type="term" value="F:G-quadruplex DNA binding"/>
    <property type="evidence" value="ECO:0007669"/>
    <property type="project" value="TreeGrafter"/>
</dbReference>
<dbReference type="InterPro" id="IPR027417">
    <property type="entry name" value="P-loop_NTPase"/>
</dbReference>
<dbReference type="GO" id="GO:0002151">
    <property type="term" value="F:G-quadruplex RNA binding"/>
    <property type="evidence" value="ECO:0007669"/>
    <property type="project" value="TreeGrafter"/>
</dbReference>
<feature type="non-terminal residue" evidence="6">
    <location>
        <position position="1"/>
    </location>
</feature>
<evidence type="ECO:0000313" key="6">
    <source>
        <dbReference type="EMBL" id="KAK8785293.1"/>
    </source>
</evidence>
<dbReference type="EMBL" id="JARKHS020003692">
    <property type="protein sequence ID" value="KAK8785293.1"/>
    <property type="molecule type" value="Genomic_DNA"/>
</dbReference>
<dbReference type="PANTHER" id="PTHR18934">
    <property type="entry name" value="ATP-DEPENDENT RNA HELICASE"/>
    <property type="match status" value="1"/>
</dbReference>
<evidence type="ECO:0000313" key="7">
    <source>
        <dbReference type="Proteomes" id="UP001321473"/>
    </source>
</evidence>
<evidence type="ECO:0000256" key="1">
    <source>
        <dbReference type="ARBA" id="ARBA00022741"/>
    </source>
</evidence>
<dbReference type="GO" id="GO:0005524">
    <property type="term" value="F:ATP binding"/>
    <property type="evidence" value="ECO:0007669"/>
    <property type="project" value="UniProtKB-KW"/>
</dbReference>
<evidence type="ECO:0000256" key="3">
    <source>
        <dbReference type="ARBA" id="ARBA00022806"/>
    </source>
</evidence>
<dbReference type="GO" id="GO:0005737">
    <property type="term" value="C:cytoplasm"/>
    <property type="evidence" value="ECO:0007669"/>
    <property type="project" value="TreeGrafter"/>
</dbReference>
<evidence type="ECO:0000259" key="5">
    <source>
        <dbReference type="PROSITE" id="PS51194"/>
    </source>
</evidence>
<dbReference type="SMART" id="SM00490">
    <property type="entry name" value="HELICc"/>
    <property type="match status" value="1"/>
</dbReference>
<sequence>EGAILVFLPGWEQISELNKRLTSDPSLRGSSLIIPLHSMMPTVNQRQVFNRPPPGIRKIVLATNIAETSITINDVVYVIDCGKIKMSNFDVESNLATLDAEWVSKANAQQRKGRAGRVQPGVCYRLYTSWRDSQLEAYQLPEMLRTRLETLILKIKCILVRMEIPLHIYTRPRNMLAVQCDTIAQAQNLRQLCTCTKTYWSTGDSP</sequence>
<dbReference type="Proteomes" id="UP001321473">
    <property type="component" value="Unassembled WGS sequence"/>
</dbReference>
<dbReference type="InterPro" id="IPR001650">
    <property type="entry name" value="Helicase_C-like"/>
</dbReference>
<keyword evidence="2" id="KW-0378">Hydrolase</keyword>
<dbReference type="SUPFAM" id="SSF52540">
    <property type="entry name" value="P-loop containing nucleoside triphosphate hydrolases"/>
    <property type="match status" value="1"/>
</dbReference>
<keyword evidence="7" id="KW-1185">Reference proteome</keyword>
<dbReference type="PANTHER" id="PTHR18934:SF237">
    <property type="entry name" value="ATP-DEPENDENT DNA_RNA HELICASE DHX36"/>
    <property type="match status" value="1"/>
</dbReference>
<keyword evidence="3" id="KW-0347">Helicase</keyword>
<comment type="caution">
    <text evidence="6">The sequence shown here is derived from an EMBL/GenBank/DDBJ whole genome shotgun (WGS) entry which is preliminary data.</text>
</comment>
<evidence type="ECO:0000256" key="2">
    <source>
        <dbReference type="ARBA" id="ARBA00022801"/>
    </source>
</evidence>
<accession>A0AAQ4FEP7</accession>
<feature type="domain" description="Helicase C-terminal" evidence="5">
    <location>
        <begin position="1"/>
        <end position="159"/>
    </location>
</feature>
<dbReference type="Gene3D" id="3.40.50.300">
    <property type="entry name" value="P-loop containing nucleotide triphosphate hydrolases"/>
    <property type="match status" value="1"/>
</dbReference>
<dbReference type="GO" id="GO:0005634">
    <property type="term" value="C:nucleus"/>
    <property type="evidence" value="ECO:0007669"/>
    <property type="project" value="TreeGrafter"/>
</dbReference>
<dbReference type="Pfam" id="PF00271">
    <property type="entry name" value="Helicase_C"/>
    <property type="match status" value="1"/>
</dbReference>
<dbReference type="CDD" id="cd18791">
    <property type="entry name" value="SF2_C_RHA"/>
    <property type="match status" value="1"/>
</dbReference>
<dbReference type="PROSITE" id="PS51194">
    <property type="entry name" value="HELICASE_CTER"/>
    <property type="match status" value="1"/>
</dbReference>
<keyword evidence="4" id="KW-0067">ATP-binding</keyword>